<reference evidence="2 3" key="1">
    <citation type="submission" date="2023-07" db="EMBL/GenBank/DDBJ databases">
        <title>Sequencing the genomes of 1000 actinobacteria strains.</title>
        <authorList>
            <person name="Klenk H.-P."/>
        </authorList>
    </citation>
    <scope>NUCLEOTIDE SEQUENCE [LARGE SCALE GENOMIC DNA]</scope>
    <source>
        <strain evidence="2 3">DSM 43749</strain>
    </source>
</reference>
<accession>A0ABU1PUR5</accession>
<sequence length="345" mass="35772">MVLASRNGETSTPRRAPAVNRLVLRLLGSAGHRVLGGKVCALRYRTAGGATVELPVQYVRDGDRLVVVAGGASGKRWWRHFRTAAPVEVLVDGDRVTGSGAVLGGAERDAALDAYRRAFPRVTTDAQVVAITIGRFPAGRPPLRGAALFRTWLPIVALAEFLGFAVPAGVGALTADGPAALVVPALLAAGAVEGAALGWGQAAVLRRALPALPRARWVAATSAAAVVAYLVGLAPSTWGAAITSWHPVPMVATAAVLGCVLLGSIGTAQWLLLRRHLPRAGRWIATTATAWLLGLAVFLGFTMPLWHPGQALAATVLIGIVGGLLMAVTTAAVTGFALRHLLPRR</sequence>
<feature type="transmembrane region" description="Helical" evidence="1">
    <location>
        <begin position="217"/>
        <end position="238"/>
    </location>
</feature>
<keyword evidence="1" id="KW-0812">Transmembrane</keyword>
<evidence type="ECO:0000313" key="3">
    <source>
        <dbReference type="Proteomes" id="UP001268819"/>
    </source>
</evidence>
<feature type="transmembrane region" description="Helical" evidence="1">
    <location>
        <begin position="250"/>
        <end position="272"/>
    </location>
</feature>
<comment type="caution">
    <text evidence="2">The sequence shown here is derived from an EMBL/GenBank/DDBJ whole genome shotgun (WGS) entry which is preliminary data.</text>
</comment>
<dbReference type="Proteomes" id="UP001268819">
    <property type="component" value="Unassembled WGS sequence"/>
</dbReference>
<evidence type="ECO:0000256" key="1">
    <source>
        <dbReference type="SAM" id="Phobius"/>
    </source>
</evidence>
<protein>
    <recommendedName>
        <fullName evidence="4">Nitroreductase family deazaflavin-dependent oxidoreductase</fullName>
    </recommendedName>
</protein>
<dbReference type="RefSeq" id="WP_310307370.1">
    <property type="nucleotide sequence ID" value="NZ_BAAAXB010000001.1"/>
</dbReference>
<proteinExistence type="predicted"/>
<dbReference type="Gene3D" id="2.30.110.10">
    <property type="entry name" value="Electron Transport, Fmn-binding Protein, Chain A"/>
    <property type="match status" value="1"/>
</dbReference>
<organism evidence="2 3">
    <name type="scientific">Saccharothrix longispora</name>
    <dbReference type="NCBI Taxonomy" id="33920"/>
    <lineage>
        <taxon>Bacteria</taxon>
        <taxon>Bacillati</taxon>
        <taxon>Actinomycetota</taxon>
        <taxon>Actinomycetes</taxon>
        <taxon>Pseudonocardiales</taxon>
        <taxon>Pseudonocardiaceae</taxon>
        <taxon>Saccharothrix</taxon>
    </lineage>
</organism>
<dbReference type="InterPro" id="IPR012349">
    <property type="entry name" value="Split_barrel_FMN-bd"/>
</dbReference>
<keyword evidence="3" id="KW-1185">Reference proteome</keyword>
<evidence type="ECO:0000313" key="2">
    <source>
        <dbReference type="EMBL" id="MDR6594364.1"/>
    </source>
</evidence>
<feature type="transmembrane region" description="Helical" evidence="1">
    <location>
        <begin position="312"/>
        <end position="338"/>
    </location>
</feature>
<keyword evidence="1" id="KW-0472">Membrane</keyword>
<feature type="transmembrane region" description="Helical" evidence="1">
    <location>
        <begin position="284"/>
        <end position="306"/>
    </location>
</feature>
<dbReference type="EMBL" id="JAVDSG010000001">
    <property type="protein sequence ID" value="MDR6594364.1"/>
    <property type="molecule type" value="Genomic_DNA"/>
</dbReference>
<evidence type="ECO:0008006" key="4">
    <source>
        <dbReference type="Google" id="ProtNLM"/>
    </source>
</evidence>
<feature type="transmembrane region" description="Helical" evidence="1">
    <location>
        <begin position="152"/>
        <end position="175"/>
    </location>
</feature>
<name>A0ABU1PUR5_9PSEU</name>
<gene>
    <name evidence="2" type="ORF">J2S66_002748</name>
</gene>
<keyword evidence="1" id="KW-1133">Transmembrane helix</keyword>
<feature type="transmembrane region" description="Helical" evidence="1">
    <location>
        <begin position="181"/>
        <end position="205"/>
    </location>
</feature>